<evidence type="ECO:0000256" key="1">
    <source>
        <dbReference type="ARBA" id="ARBA00022729"/>
    </source>
</evidence>
<name>A0ABN7GB57_9GAMM</name>
<dbReference type="Proteomes" id="UP000626656">
    <property type="component" value="Unassembled WGS sequence"/>
</dbReference>
<comment type="caution">
    <text evidence="6">The sequence shown here is derived from an EMBL/GenBank/DDBJ whole genome shotgun (WGS) entry which is preliminary data.</text>
</comment>
<keyword evidence="1" id="KW-0732">Signal</keyword>
<dbReference type="Pfam" id="PF00353">
    <property type="entry name" value="HemolysinCabind"/>
    <property type="match status" value="2"/>
</dbReference>
<evidence type="ECO:0008006" key="8">
    <source>
        <dbReference type="Google" id="ProtNLM"/>
    </source>
</evidence>
<dbReference type="PANTHER" id="PTHR23221">
    <property type="entry name" value="GLYCOSYLPHOSPHATIDYLINOSITOL PHOSPHOLIPASE D"/>
    <property type="match status" value="1"/>
</dbReference>
<keyword evidence="3" id="KW-0378">Hydrolase</keyword>
<dbReference type="SMART" id="SM00191">
    <property type="entry name" value="Int_alpha"/>
    <property type="match status" value="14"/>
</dbReference>
<protein>
    <recommendedName>
        <fullName evidence="8">Flagellar hook-length control protein FliK</fullName>
    </recommendedName>
</protein>
<reference evidence="6 7" key="1">
    <citation type="submission" date="2020-05" db="EMBL/GenBank/DDBJ databases">
        <authorList>
            <person name="Petersen J."/>
            <person name="Sayavedra L."/>
        </authorList>
    </citation>
    <scope>NUCLEOTIDE SEQUENCE [LARGE SCALE GENOMIC DNA]</scope>
    <source>
        <strain evidence="6">B azoricus SOX ET2 1586I</strain>
    </source>
</reference>
<dbReference type="InterPro" id="IPR013519">
    <property type="entry name" value="Int_alpha_beta-p"/>
</dbReference>
<dbReference type="PROSITE" id="PS51470">
    <property type="entry name" value="FG_GAP"/>
    <property type="match status" value="8"/>
</dbReference>
<gene>
    <name evidence="6" type="ORF">AZO1586I_1337</name>
</gene>
<dbReference type="PRINTS" id="PR01185">
    <property type="entry name" value="INTEGRINA"/>
</dbReference>
<dbReference type="Gene3D" id="2.130.10.130">
    <property type="entry name" value="Integrin alpha, N-terminal"/>
    <property type="match status" value="8"/>
</dbReference>
<evidence type="ECO:0000256" key="3">
    <source>
        <dbReference type="ARBA" id="ARBA00022801"/>
    </source>
</evidence>
<dbReference type="InterPro" id="IPR011049">
    <property type="entry name" value="Serralysin-like_metalloprot_C"/>
</dbReference>
<feature type="non-terminal residue" evidence="6">
    <location>
        <position position="1342"/>
    </location>
</feature>
<keyword evidence="2" id="KW-0677">Repeat</keyword>
<evidence type="ECO:0000256" key="4">
    <source>
        <dbReference type="ARBA" id="ARBA00022837"/>
    </source>
</evidence>
<dbReference type="InterPro" id="IPR000413">
    <property type="entry name" value="Integrin_alpha"/>
</dbReference>
<dbReference type="RefSeq" id="WP_202784372.1">
    <property type="nucleotide sequence ID" value="NZ_CAHJWF010000279.1"/>
</dbReference>
<accession>A0ABN7GB57</accession>
<keyword evidence="7" id="KW-1185">Reference proteome</keyword>
<keyword evidence="5" id="KW-0325">Glycoprotein</keyword>
<evidence type="ECO:0000313" key="7">
    <source>
        <dbReference type="Proteomes" id="UP000626656"/>
    </source>
</evidence>
<sequence length="1342" mass="136864">GVGNRARVDGGGGIDTLKLQGAGLTLDLTKISDRRIQDIEVIDITGSGNNTLKLNLDDVLHASSSTNVLKVLGNSGDEVIAIGFNDLTTEKTVNGVTYAIYAHSDANTTANAELWVQKGITLTRSQCGFTINGESAGDNSGYSVSNAGDVNGDGLDDLIVGAGSANLNGKSKAGKSYIVFGKQDADTIELSAIAAGKGGFVINGESAKDYSGHSVSSAGDVNGDGLDDLIVGTREAKLYIVFGKQDTNTIELSIIAVDTSTGGFVISGESMRNHGGFSISSAGDVNGDGLDDLIIGSDSAGKSYVVFGTQDSTAIDLSVIAAGKGGFIINDGSQDDDHLYSVSSAGDVNGDGLDDLIVGNEDSDIHGKPDAGKSHVVFGKKDTKAINLSDIVAGKGGFVINGEFIEDMSGNSVSSAGDVNGDGLDDLIVAAAIADPSGKPDAGKSYVVFGKKDNTNAIELSTITAGTGGFVINGESARDHSGYSVSNAGDVNGDGLDDLIVGAYLAAPSGKLQAGKSYVVFGKKDNTAINLSNIVSGIGGFVIKGESKGDYSGWSVSSAGDVNGDGLDDLIVGAYKAKSSAGKSYVIFGKTDTDVIDLSKLGDESKYTIDYLGDKNANTLTGTTKNEIFVAGAGNDTLIGNGGMDVFNAGVGNDDIVINASNITALEQAGVGNRARVDGGGGIDTLKLQGAGLTLDLTKISDRRIQDIEVIDITGSGNNTLKLNLYDVLHASSSTNVLKVLGNSGDEVIATGFNDSATKKTVDGITYSVYTHRDANAELWMQKDVMLKEYQRGFVINGESAYDRSGYSVSSAGDVNGDGLDDLIVGAYHADPSGRSSAGKSYVVFGKQSTNIVELSDIAAGKGGFVINGKTVGDYSGHSVSSAGDVNGDGLDDLIVGAYNTNPKDKSHAGESYVVFGKKDNTNAIELSSIIGANGFLIKGESGNVWSNHLVSSAGDVNGDGLDDLIISAHDDKSYVVFGKQGTNAINLPAIAAGTSTDGFVINGKSGNDHKGYLISNAGDVNGDGLDDLIIGAYVANPKGQGKSYVVFGKQDNTAINLSDIVTGTGGFVINGESKGDYSGYSVSNAGDVNGDGLDDLIVGARQADPSGKSNAGKSYVVFGKKDNTRAIELSDIATGTSTGGFVINGESAGDYSGRSVSNAGDVNGDGLDDLIVGAYGVDDSSGKSHKGKSYVVFGKNNNTNVVELSDIAAGIGGFVINGELAGDYSGYSVSSAGDVNGDGLDDLIVGAYNASSSAGKSYVIFGKTDTGSIDLSKLGDESKYTIDYLGDKNANTLTGTTKDEIFVAGAGNDTLIGNGGMDVFNAGVGNDDIVINASNITALEQ</sequence>
<organism evidence="6 7">
    <name type="scientific">Bathymodiolus thermophilus thioautotrophic gill symbiont</name>
    <dbReference type="NCBI Taxonomy" id="2360"/>
    <lineage>
        <taxon>Bacteria</taxon>
        <taxon>Pseudomonadati</taxon>
        <taxon>Pseudomonadota</taxon>
        <taxon>Gammaproteobacteria</taxon>
        <taxon>sulfur-oxidizing symbionts</taxon>
    </lineage>
</organism>
<feature type="non-terminal residue" evidence="6">
    <location>
        <position position="1"/>
    </location>
</feature>
<dbReference type="SUPFAM" id="SSF69318">
    <property type="entry name" value="Integrin alpha N-terminal domain"/>
    <property type="match status" value="4"/>
</dbReference>
<dbReference type="PANTHER" id="PTHR23221:SF7">
    <property type="entry name" value="PHOSPHATIDYLINOSITOL-GLYCAN-SPECIFIC PHOSPHOLIPASE D"/>
    <property type="match status" value="1"/>
</dbReference>
<dbReference type="SUPFAM" id="SSF51120">
    <property type="entry name" value="beta-Roll"/>
    <property type="match status" value="1"/>
</dbReference>
<dbReference type="InterPro" id="IPR028994">
    <property type="entry name" value="Integrin_alpha_N"/>
</dbReference>
<dbReference type="InterPro" id="IPR001343">
    <property type="entry name" value="Hemolysn_Ca-bd"/>
</dbReference>
<evidence type="ECO:0000313" key="6">
    <source>
        <dbReference type="EMBL" id="CAB5504745.1"/>
    </source>
</evidence>
<evidence type="ECO:0000256" key="2">
    <source>
        <dbReference type="ARBA" id="ARBA00022737"/>
    </source>
</evidence>
<dbReference type="EMBL" id="CAHJWF010000279">
    <property type="protein sequence ID" value="CAB5504745.1"/>
    <property type="molecule type" value="Genomic_DNA"/>
</dbReference>
<proteinExistence type="predicted"/>
<dbReference type="InterPro" id="IPR013517">
    <property type="entry name" value="FG-GAP"/>
</dbReference>
<evidence type="ECO:0000256" key="5">
    <source>
        <dbReference type="ARBA" id="ARBA00023180"/>
    </source>
</evidence>
<keyword evidence="4" id="KW-0106">Calcium</keyword>
<dbReference type="Pfam" id="PF01839">
    <property type="entry name" value="FG-GAP"/>
    <property type="match status" value="13"/>
</dbReference>